<evidence type="ECO:0000259" key="1">
    <source>
        <dbReference type="Pfam" id="PF20172"/>
    </source>
</evidence>
<name>A0ABV2LCE6_9HYPH</name>
<protein>
    <recommendedName>
        <fullName evidence="1">DUF6538 domain-containing protein</fullName>
    </recommendedName>
</protein>
<organism evidence="2 3">
    <name type="scientific">Methylobacterium goesingense</name>
    <dbReference type="NCBI Taxonomy" id="243690"/>
    <lineage>
        <taxon>Bacteria</taxon>
        <taxon>Pseudomonadati</taxon>
        <taxon>Pseudomonadota</taxon>
        <taxon>Alphaproteobacteria</taxon>
        <taxon>Hyphomicrobiales</taxon>
        <taxon>Methylobacteriaceae</taxon>
        <taxon>Methylobacterium</taxon>
    </lineage>
</organism>
<reference evidence="2 3" key="1">
    <citation type="submission" date="2024-06" db="EMBL/GenBank/DDBJ databases">
        <title>Genomic Encyclopedia of Type Strains, Phase IV (KMG-IV): sequencing the most valuable type-strain genomes for metagenomic binning, comparative biology and taxonomic classification.</title>
        <authorList>
            <person name="Goeker M."/>
        </authorList>
    </citation>
    <scope>NUCLEOTIDE SEQUENCE [LARGE SCALE GENOMIC DNA]</scope>
    <source>
        <strain evidence="2 3">DSM 21331</strain>
    </source>
</reference>
<gene>
    <name evidence="2" type="ORF">ABID43_005101</name>
</gene>
<sequence length="189" mass="20836">MVLAMARPWRHLKTGMYEFRRRVPKELRFLVGRNEERKTLGTKESALARTRYLEKAAEVEARWARLRSGAAALESHPMVVGPASCPPAGEELVGRSFVGWPGRPICFLPGPAGGTASSDGEIPPRRKPGLWRPVFEAYAAEARLAPSTIKRWTELPANHNCRFGFTGVATLWVDGLGRADGPDGRVFEG</sequence>
<feature type="domain" description="DUF6538" evidence="1">
    <location>
        <begin position="11"/>
        <end position="67"/>
    </location>
</feature>
<dbReference type="InterPro" id="IPR046668">
    <property type="entry name" value="DUF6538"/>
</dbReference>
<evidence type="ECO:0000313" key="3">
    <source>
        <dbReference type="Proteomes" id="UP001549145"/>
    </source>
</evidence>
<dbReference type="RefSeq" id="WP_238280641.1">
    <property type="nucleotide sequence ID" value="NZ_BPQL01000093.1"/>
</dbReference>
<dbReference type="EMBL" id="JBEPMM010000031">
    <property type="protein sequence ID" value="MET3695532.1"/>
    <property type="molecule type" value="Genomic_DNA"/>
</dbReference>
<evidence type="ECO:0000313" key="2">
    <source>
        <dbReference type="EMBL" id="MET3695532.1"/>
    </source>
</evidence>
<comment type="caution">
    <text evidence="2">The sequence shown here is derived from an EMBL/GenBank/DDBJ whole genome shotgun (WGS) entry which is preliminary data.</text>
</comment>
<keyword evidence="3" id="KW-1185">Reference proteome</keyword>
<dbReference type="Pfam" id="PF20172">
    <property type="entry name" value="DUF6538"/>
    <property type="match status" value="1"/>
</dbReference>
<proteinExistence type="predicted"/>
<accession>A0ABV2LCE6</accession>
<dbReference type="Proteomes" id="UP001549145">
    <property type="component" value="Unassembled WGS sequence"/>
</dbReference>